<dbReference type="Pfam" id="PF00246">
    <property type="entry name" value="Peptidase_M14"/>
    <property type="match status" value="1"/>
</dbReference>
<dbReference type="PANTHER" id="PTHR11532">
    <property type="entry name" value="PROTEASE M14 CARBOXYPEPTIDASE"/>
    <property type="match status" value="1"/>
</dbReference>
<dbReference type="AlphaFoldDB" id="A0A8S3C4W9"/>
<evidence type="ECO:0000313" key="4">
    <source>
        <dbReference type="EMBL" id="CAF4546089.1"/>
    </source>
</evidence>
<dbReference type="InterPro" id="IPR000834">
    <property type="entry name" value="Peptidase_M14"/>
</dbReference>
<evidence type="ECO:0000256" key="1">
    <source>
        <dbReference type="ARBA" id="ARBA00005988"/>
    </source>
</evidence>
<gene>
    <name evidence="5" type="ORF">BYL167_LOCUS38304</name>
    <name evidence="6" type="ORF">BYL167_LOCUS48590</name>
    <name evidence="4" type="ORF">GIL414_LOCUS36641</name>
    <name evidence="7" type="ORF">GIL414_LOCUS50523</name>
</gene>
<dbReference type="PANTHER" id="PTHR11532:SF57">
    <property type="entry name" value="CARBOXYPEPTIDASE D, B"/>
    <property type="match status" value="1"/>
</dbReference>
<feature type="domain" description="Peptidase M14" evidence="3">
    <location>
        <begin position="1"/>
        <end position="59"/>
    </location>
</feature>
<feature type="non-terminal residue" evidence="7">
    <location>
        <position position="59"/>
    </location>
</feature>
<dbReference type="GO" id="GO:0006518">
    <property type="term" value="P:peptide metabolic process"/>
    <property type="evidence" value="ECO:0007669"/>
    <property type="project" value="TreeGrafter"/>
</dbReference>
<reference evidence="7" key="1">
    <citation type="submission" date="2021-02" db="EMBL/GenBank/DDBJ databases">
        <authorList>
            <person name="Nowell W R."/>
        </authorList>
    </citation>
    <scope>NUCLEOTIDE SEQUENCE</scope>
</reference>
<evidence type="ECO:0000313" key="7">
    <source>
        <dbReference type="EMBL" id="CAF4873972.1"/>
    </source>
</evidence>
<dbReference type="GO" id="GO:0004181">
    <property type="term" value="F:metallocarboxypeptidase activity"/>
    <property type="evidence" value="ECO:0007669"/>
    <property type="project" value="InterPro"/>
</dbReference>
<comment type="similarity">
    <text evidence="1 2">Belongs to the peptidase M14 family.</text>
</comment>
<dbReference type="GO" id="GO:0008270">
    <property type="term" value="F:zinc ion binding"/>
    <property type="evidence" value="ECO:0007669"/>
    <property type="project" value="InterPro"/>
</dbReference>
<protein>
    <recommendedName>
        <fullName evidence="3">Peptidase M14 domain-containing protein</fullName>
    </recommendedName>
</protein>
<dbReference type="GO" id="GO:0005615">
    <property type="term" value="C:extracellular space"/>
    <property type="evidence" value="ECO:0007669"/>
    <property type="project" value="TreeGrafter"/>
</dbReference>
<dbReference type="PROSITE" id="PS52035">
    <property type="entry name" value="PEPTIDASE_M14"/>
    <property type="match status" value="1"/>
</dbReference>
<feature type="non-terminal residue" evidence="7">
    <location>
        <position position="1"/>
    </location>
</feature>
<name>A0A8S3C4W9_9BILA</name>
<comment type="caution">
    <text evidence="7">The sequence shown here is derived from an EMBL/GenBank/DDBJ whole genome shotgun (WGS) entry which is preliminary data.</text>
</comment>
<evidence type="ECO:0000313" key="8">
    <source>
        <dbReference type="Proteomes" id="UP000681720"/>
    </source>
</evidence>
<evidence type="ECO:0000313" key="5">
    <source>
        <dbReference type="EMBL" id="CAF4555653.1"/>
    </source>
</evidence>
<dbReference type="Gene3D" id="3.40.630.10">
    <property type="entry name" value="Zn peptidases"/>
    <property type="match status" value="1"/>
</dbReference>
<accession>A0A8S3C4W9</accession>
<proteinExistence type="inferred from homology"/>
<dbReference type="EMBL" id="CAJOBJ010091711">
    <property type="protein sequence ID" value="CAF4546089.1"/>
    <property type="molecule type" value="Genomic_DNA"/>
</dbReference>
<dbReference type="EMBL" id="CAJOBJ010168629">
    <property type="protein sequence ID" value="CAF4873972.1"/>
    <property type="molecule type" value="Genomic_DNA"/>
</dbReference>
<organism evidence="7 8">
    <name type="scientific">Rotaria magnacalcarata</name>
    <dbReference type="NCBI Taxonomy" id="392030"/>
    <lineage>
        <taxon>Eukaryota</taxon>
        <taxon>Metazoa</taxon>
        <taxon>Spiralia</taxon>
        <taxon>Gnathifera</taxon>
        <taxon>Rotifera</taxon>
        <taxon>Eurotatoria</taxon>
        <taxon>Bdelloidea</taxon>
        <taxon>Philodinida</taxon>
        <taxon>Philodinidae</taxon>
        <taxon>Rotaria</taxon>
    </lineage>
</organism>
<dbReference type="GO" id="GO:0016485">
    <property type="term" value="P:protein processing"/>
    <property type="evidence" value="ECO:0007669"/>
    <property type="project" value="TreeGrafter"/>
</dbReference>
<evidence type="ECO:0000313" key="6">
    <source>
        <dbReference type="EMBL" id="CAF4811713.1"/>
    </source>
</evidence>
<sequence>YNLNNIDLNRNFPDYYGAALQSSSRAPETSAIMSWLANVPFVLSANYHGGSFVINTPYD</sequence>
<dbReference type="Proteomes" id="UP000681967">
    <property type="component" value="Unassembled WGS sequence"/>
</dbReference>
<evidence type="ECO:0000259" key="3">
    <source>
        <dbReference type="PROSITE" id="PS52035"/>
    </source>
</evidence>
<dbReference type="SUPFAM" id="SSF53187">
    <property type="entry name" value="Zn-dependent exopeptidases"/>
    <property type="match status" value="1"/>
</dbReference>
<dbReference type="Proteomes" id="UP000681720">
    <property type="component" value="Unassembled WGS sequence"/>
</dbReference>
<evidence type="ECO:0000256" key="2">
    <source>
        <dbReference type="PROSITE-ProRule" id="PRU01379"/>
    </source>
</evidence>
<dbReference type="EMBL" id="CAJOBH010142439">
    <property type="protein sequence ID" value="CAF4811713.1"/>
    <property type="molecule type" value="Genomic_DNA"/>
</dbReference>
<dbReference type="InterPro" id="IPR050753">
    <property type="entry name" value="Peptidase_M14_domain"/>
</dbReference>
<comment type="caution">
    <text evidence="2">Lacks conserved residue(s) required for the propagation of feature annotation.</text>
</comment>
<dbReference type="EMBL" id="CAJOBH010089039">
    <property type="protein sequence ID" value="CAF4555653.1"/>
    <property type="molecule type" value="Genomic_DNA"/>
</dbReference>